<dbReference type="HOGENOM" id="CLU_120161_0_0_1"/>
<dbReference type="STRING" id="36166.T1GFC3"/>
<dbReference type="GO" id="GO:0047134">
    <property type="term" value="F:protein-disulfide reductase [NAD(P)H] activity"/>
    <property type="evidence" value="ECO:0007669"/>
    <property type="project" value="InterPro"/>
</dbReference>
<dbReference type="AlphaFoldDB" id="T1GFC3"/>
<dbReference type="EMBL" id="CAQQ02392321">
    <property type="status" value="NOT_ANNOTATED_CDS"/>
    <property type="molecule type" value="Genomic_DNA"/>
</dbReference>
<sequence length="134" mass="15594">MIRFECSVLENGLQNFGRLRTFKEFYENLKPGESVNFYFTGNKDSNGVSWCPDCVVAEPHVKAALEKYEADSDMKFVVINVGERAFWKDMKNPFRLDNNCKISVIPTLVRWKGPQKLEGEQLTKPELLEMFFEE</sequence>
<dbReference type="Pfam" id="PF06110">
    <property type="entry name" value="TXD17-like_Trx"/>
    <property type="match status" value="1"/>
</dbReference>
<evidence type="ECO:0000259" key="2">
    <source>
        <dbReference type="Pfam" id="PF06110"/>
    </source>
</evidence>
<name>T1GFC3_MEGSC</name>
<evidence type="ECO:0000313" key="3">
    <source>
        <dbReference type="EnsemblMetazoa" id="MESCA002060-PA"/>
    </source>
</evidence>
<dbReference type="Gene3D" id="3.40.30.10">
    <property type="entry name" value="Glutaredoxin"/>
    <property type="match status" value="1"/>
</dbReference>
<dbReference type="OMA" id="EQCAKAD"/>
<dbReference type="PANTHER" id="PTHR12452:SF6">
    <property type="entry name" value="THIOREDOXIN DOMAIN-CONTAINING PROTEIN 17"/>
    <property type="match status" value="1"/>
</dbReference>
<organism evidence="3 4">
    <name type="scientific">Megaselia scalaris</name>
    <name type="common">Humpbacked fly</name>
    <name type="synonym">Phora scalaris</name>
    <dbReference type="NCBI Taxonomy" id="36166"/>
    <lineage>
        <taxon>Eukaryota</taxon>
        <taxon>Metazoa</taxon>
        <taxon>Ecdysozoa</taxon>
        <taxon>Arthropoda</taxon>
        <taxon>Hexapoda</taxon>
        <taxon>Insecta</taxon>
        <taxon>Pterygota</taxon>
        <taxon>Neoptera</taxon>
        <taxon>Endopterygota</taxon>
        <taxon>Diptera</taxon>
        <taxon>Brachycera</taxon>
        <taxon>Muscomorpha</taxon>
        <taxon>Platypezoidea</taxon>
        <taxon>Phoridae</taxon>
        <taxon>Megaseliini</taxon>
        <taxon>Megaselia</taxon>
    </lineage>
</organism>
<dbReference type="EnsemblMetazoa" id="MESCA002060-RA">
    <property type="protein sequence ID" value="MESCA002060-PA"/>
    <property type="gene ID" value="MESCA002060"/>
</dbReference>
<reference evidence="4" key="1">
    <citation type="submission" date="2013-02" db="EMBL/GenBank/DDBJ databases">
        <authorList>
            <person name="Hughes D."/>
        </authorList>
    </citation>
    <scope>NUCLEOTIDE SEQUENCE</scope>
    <source>
        <strain>Durham</strain>
        <strain evidence="4">NC isolate 2 -- Noor lab</strain>
    </source>
</reference>
<dbReference type="InterPro" id="IPR010357">
    <property type="entry name" value="TXNDC17_dom"/>
</dbReference>
<dbReference type="InterPro" id="IPR045108">
    <property type="entry name" value="TXNDC17-like"/>
</dbReference>
<reference evidence="3" key="2">
    <citation type="submission" date="2015-06" db="UniProtKB">
        <authorList>
            <consortium name="EnsemblMetazoa"/>
        </authorList>
    </citation>
    <scope>IDENTIFICATION</scope>
</reference>
<dbReference type="InterPro" id="IPR036249">
    <property type="entry name" value="Thioredoxin-like_sf"/>
</dbReference>
<evidence type="ECO:0000313" key="4">
    <source>
        <dbReference type="Proteomes" id="UP000015102"/>
    </source>
</evidence>
<dbReference type="PANTHER" id="PTHR12452">
    <property type="entry name" value="42-9-9 PROTEIN-RELATED"/>
    <property type="match status" value="1"/>
</dbReference>
<dbReference type="Proteomes" id="UP000015102">
    <property type="component" value="Unassembled WGS sequence"/>
</dbReference>
<feature type="domain" description="Thioredoxin" evidence="2">
    <location>
        <begin position="22"/>
        <end position="134"/>
    </location>
</feature>
<accession>T1GFC3</accession>
<dbReference type="SUPFAM" id="SSF52833">
    <property type="entry name" value="Thioredoxin-like"/>
    <property type="match status" value="1"/>
</dbReference>
<protein>
    <recommendedName>
        <fullName evidence="1">Thioredoxin domain-containing protein 17</fullName>
    </recommendedName>
</protein>
<keyword evidence="4" id="KW-1185">Reference proteome</keyword>
<dbReference type="GO" id="GO:0005829">
    <property type="term" value="C:cytosol"/>
    <property type="evidence" value="ECO:0007669"/>
    <property type="project" value="TreeGrafter"/>
</dbReference>
<evidence type="ECO:0000256" key="1">
    <source>
        <dbReference type="ARBA" id="ARBA00016949"/>
    </source>
</evidence>
<proteinExistence type="predicted"/>